<dbReference type="EMBL" id="JBEPMC010000020">
    <property type="protein sequence ID" value="MET3583671.1"/>
    <property type="molecule type" value="Genomic_DNA"/>
</dbReference>
<evidence type="ECO:0000313" key="2">
    <source>
        <dbReference type="Proteomes" id="UP001549204"/>
    </source>
</evidence>
<dbReference type="RefSeq" id="WP_263805093.1">
    <property type="nucleotide sequence ID" value="NZ_JBEPMC010000020.1"/>
</dbReference>
<evidence type="ECO:0000313" key="1">
    <source>
        <dbReference type="EMBL" id="MET3583671.1"/>
    </source>
</evidence>
<gene>
    <name evidence="1" type="ORF">ABID19_006736</name>
</gene>
<organism evidence="1 2">
    <name type="scientific">Mesorhizobium robiniae</name>
    <dbReference type="NCBI Taxonomy" id="559315"/>
    <lineage>
        <taxon>Bacteria</taxon>
        <taxon>Pseudomonadati</taxon>
        <taxon>Pseudomonadota</taxon>
        <taxon>Alphaproteobacteria</taxon>
        <taxon>Hyphomicrobiales</taxon>
        <taxon>Phyllobacteriaceae</taxon>
        <taxon>Mesorhizobium</taxon>
    </lineage>
</organism>
<accession>A0ABV2GZF5</accession>
<dbReference type="Proteomes" id="UP001549204">
    <property type="component" value="Unassembled WGS sequence"/>
</dbReference>
<name>A0ABV2GZF5_9HYPH</name>
<proteinExistence type="predicted"/>
<protein>
    <submittedName>
        <fullName evidence="1">Uncharacterized protein</fullName>
    </submittedName>
</protein>
<comment type="caution">
    <text evidence="1">The sequence shown here is derived from an EMBL/GenBank/DDBJ whole genome shotgun (WGS) entry which is preliminary data.</text>
</comment>
<sequence length="50" mass="5605">MISRNIRPCSVPLASVGKGSDAFVDYDERRNLHFDPQLAFIDRLTANKVA</sequence>
<keyword evidence="2" id="KW-1185">Reference proteome</keyword>
<reference evidence="1 2" key="1">
    <citation type="submission" date="2024-06" db="EMBL/GenBank/DDBJ databases">
        <title>Genomic Encyclopedia of Type Strains, Phase IV (KMG-IV): sequencing the most valuable type-strain genomes for metagenomic binning, comparative biology and taxonomic classification.</title>
        <authorList>
            <person name="Goeker M."/>
        </authorList>
    </citation>
    <scope>NUCLEOTIDE SEQUENCE [LARGE SCALE GENOMIC DNA]</scope>
    <source>
        <strain evidence="1 2">DSM 100022</strain>
    </source>
</reference>